<reference evidence="3" key="1">
    <citation type="submission" date="2016-10" db="EMBL/GenBank/DDBJ databases">
        <authorList>
            <person name="Varghese N."/>
            <person name="Submissions S."/>
        </authorList>
    </citation>
    <scope>NUCLEOTIDE SEQUENCE [LARGE SCALE GENOMIC DNA]</scope>
    <source>
        <strain evidence="3">DC30,IBRC 10041,KCTC 4046</strain>
    </source>
</reference>
<dbReference type="SUPFAM" id="SSF53756">
    <property type="entry name" value="UDP-Glycosyltransferase/glycogen phosphorylase"/>
    <property type="match status" value="1"/>
</dbReference>
<dbReference type="EMBL" id="FNPC01000009">
    <property type="protein sequence ID" value="SDY74400.1"/>
    <property type="molecule type" value="Genomic_DNA"/>
</dbReference>
<protein>
    <submittedName>
        <fullName evidence="2">Glycosyltransferase involved in cell wall bisynthesis</fullName>
    </submittedName>
</protein>
<evidence type="ECO:0000259" key="1">
    <source>
        <dbReference type="Pfam" id="PF00534"/>
    </source>
</evidence>
<dbReference type="RefSeq" id="WP_092734190.1">
    <property type="nucleotide sequence ID" value="NZ_FNPC01000009.1"/>
</dbReference>
<evidence type="ECO:0000313" key="2">
    <source>
        <dbReference type="EMBL" id="SDY74400.1"/>
    </source>
</evidence>
<organism evidence="2 3">
    <name type="scientific">Halopenitus persicus</name>
    <dbReference type="NCBI Taxonomy" id="1048396"/>
    <lineage>
        <taxon>Archaea</taxon>
        <taxon>Methanobacteriati</taxon>
        <taxon>Methanobacteriota</taxon>
        <taxon>Stenosarchaea group</taxon>
        <taxon>Halobacteria</taxon>
        <taxon>Halobacteriales</taxon>
        <taxon>Haloferacaceae</taxon>
        <taxon>Halopenitus</taxon>
    </lineage>
</organism>
<proteinExistence type="predicted"/>
<keyword evidence="2" id="KW-0808">Transferase</keyword>
<dbReference type="PANTHER" id="PTHR12526">
    <property type="entry name" value="GLYCOSYLTRANSFERASE"/>
    <property type="match status" value="1"/>
</dbReference>
<dbReference type="CDD" id="cd03801">
    <property type="entry name" value="GT4_PimA-like"/>
    <property type="match status" value="1"/>
</dbReference>
<feature type="domain" description="Glycosyl transferase family 1" evidence="1">
    <location>
        <begin position="164"/>
        <end position="330"/>
    </location>
</feature>
<name>A0A1H3MCF2_9EURY</name>
<gene>
    <name evidence="2" type="ORF">SAMN05216564_10944</name>
</gene>
<accession>A0A1H3MCF2</accession>
<evidence type="ECO:0000313" key="3">
    <source>
        <dbReference type="Proteomes" id="UP000199079"/>
    </source>
</evidence>
<dbReference type="InterPro" id="IPR001296">
    <property type="entry name" value="Glyco_trans_1"/>
</dbReference>
<dbReference type="Proteomes" id="UP000199079">
    <property type="component" value="Unassembled WGS sequence"/>
</dbReference>
<dbReference type="Pfam" id="PF00534">
    <property type="entry name" value="Glycos_transf_1"/>
    <property type="match status" value="1"/>
</dbReference>
<dbReference type="Gene3D" id="3.40.50.2000">
    <property type="entry name" value="Glycogen Phosphorylase B"/>
    <property type="match status" value="2"/>
</dbReference>
<dbReference type="GO" id="GO:0016757">
    <property type="term" value="F:glycosyltransferase activity"/>
    <property type="evidence" value="ECO:0007669"/>
    <property type="project" value="InterPro"/>
</dbReference>
<keyword evidence="3" id="KW-1185">Reference proteome</keyword>
<sequence length="430" mass="47601">MALNVLHAPTRWDIGGTEKAAELFIREHSEEFNTYAVGVHEGGPRADSLRESGYDVYEPDGVADLAEYISEKEIDIVHSHSGDTELLSAAAADAGVPLHIRTDQFGNYFETDSGNGVDYFFYPSKTILLRTVIVNNIGLDGNWNENMAHLYNPLDVDEVSKGESLREEYGIPNSAPVVGKIGRPVPEKWGKLTIRAFDRVLERTPDAQLFLVGVPEKIRKQIRSYGWKDQVTYVDPLPPETVSDFYATIDVLAHTSAIGESYGYVIAEAMANGVPPVVDSTPMRDNAQVELVHHGETGYVANSPTAYGDALSALLSDDDRRHQFGDAATERVSEFDVKRVVTRLEQFYERLAADAGLIPTDSARGLNDLTEDIAAFKAEYDHRIGTAFGDDDLLHRLERISWGGVEALPVGRKSTFEVLRKGFIFSNEYV</sequence>
<dbReference type="AlphaFoldDB" id="A0A1H3MCF2"/>